<evidence type="ECO:0000256" key="1">
    <source>
        <dbReference type="ARBA" id="ARBA00010088"/>
    </source>
</evidence>
<keyword evidence="2" id="KW-0058">Aromatic hydrocarbons catabolism</keyword>
<dbReference type="EMBL" id="KV424002">
    <property type="protein sequence ID" value="KZT55047.1"/>
    <property type="molecule type" value="Genomic_DNA"/>
</dbReference>
<sequence>WKRGITLAYLSSLKRYWEEEWSYARLLEKLERYRHYTVEIEEVDVQFVHVRSPREDAVPLLLCHGWPEKVLEFQKVVKPLSEPDEPAASAFHLVIPSLAGFIFSGPQPLEPRRYWEGVQYAYDGEVPRLGRQQLPSTVRGGCGYGRPVLVDWHDPQLRDDVLREPVRPRRMASYAKTWQGGNQCLPMGYSVFTRTASTTVGYALYDSPLGTLSWIGEKYHGWVDNNHPLPLEEIVDTAALYHLKGTFHTSALTYYENRHGVSTRLPGQKHGKTAISAFRYDILYSPERWSKRFADVVFYKCHPAGGHFAALEQPE</sequence>
<dbReference type="PIRSF" id="PIRSF001112">
    <property type="entry name" value="Epoxide_hydrolase"/>
    <property type="match status" value="1"/>
</dbReference>
<dbReference type="Proteomes" id="UP000076842">
    <property type="component" value="Unassembled WGS sequence"/>
</dbReference>
<feature type="domain" description="Epoxide hydrolase N-terminal" evidence="4">
    <location>
        <begin position="1"/>
        <end position="73"/>
    </location>
</feature>
<dbReference type="InParanoid" id="A0A165EKD9"/>
<evidence type="ECO:0000259" key="4">
    <source>
        <dbReference type="Pfam" id="PF06441"/>
    </source>
</evidence>
<organism evidence="5 6">
    <name type="scientific">Calocera cornea HHB12733</name>
    <dbReference type="NCBI Taxonomy" id="1353952"/>
    <lineage>
        <taxon>Eukaryota</taxon>
        <taxon>Fungi</taxon>
        <taxon>Dikarya</taxon>
        <taxon>Basidiomycota</taxon>
        <taxon>Agaricomycotina</taxon>
        <taxon>Dacrymycetes</taxon>
        <taxon>Dacrymycetales</taxon>
        <taxon>Dacrymycetaceae</taxon>
        <taxon>Calocera</taxon>
    </lineage>
</organism>
<comment type="similarity">
    <text evidence="1">Belongs to the peptidase S33 family.</text>
</comment>
<dbReference type="AlphaFoldDB" id="A0A165EKD9"/>
<dbReference type="InterPro" id="IPR010497">
    <property type="entry name" value="Epoxide_hydro_N"/>
</dbReference>
<keyword evidence="6" id="KW-1185">Reference proteome</keyword>
<dbReference type="Pfam" id="PF06441">
    <property type="entry name" value="EHN"/>
    <property type="match status" value="1"/>
</dbReference>
<evidence type="ECO:0000313" key="6">
    <source>
        <dbReference type="Proteomes" id="UP000076842"/>
    </source>
</evidence>
<feature type="non-terminal residue" evidence="5">
    <location>
        <position position="315"/>
    </location>
</feature>
<accession>A0A165EKD9</accession>
<dbReference type="Gene3D" id="3.40.50.1820">
    <property type="entry name" value="alpha/beta hydrolase"/>
    <property type="match status" value="2"/>
</dbReference>
<dbReference type="STRING" id="1353952.A0A165EKD9"/>
<dbReference type="GO" id="GO:0097176">
    <property type="term" value="P:epoxide metabolic process"/>
    <property type="evidence" value="ECO:0007669"/>
    <property type="project" value="TreeGrafter"/>
</dbReference>
<feature type="non-terminal residue" evidence="5">
    <location>
        <position position="1"/>
    </location>
</feature>
<dbReference type="PRINTS" id="PR00412">
    <property type="entry name" value="EPOXHYDRLASE"/>
</dbReference>
<dbReference type="PANTHER" id="PTHR21661">
    <property type="entry name" value="EPOXIDE HYDROLASE 1-RELATED"/>
    <property type="match status" value="1"/>
</dbReference>
<evidence type="ECO:0000313" key="5">
    <source>
        <dbReference type="EMBL" id="KZT55047.1"/>
    </source>
</evidence>
<evidence type="ECO:0000256" key="3">
    <source>
        <dbReference type="ARBA" id="ARBA00022801"/>
    </source>
</evidence>
<dbReference type="OrthoDB" id="7130006at2759"/>
<proteinExistence type="inferred from homology"/>
<name>A0A165EKD9_9BASI</name>
<dbReference type="InterPro" id="IPR029058">
    <property type="entry name" value="AB_hydrolase_fold"/>
</dbReference>
<dbReference type="SUPFAM" id="SSF53474">
    <property type="entry name" value="alpha/beta-Hydrolases"/>
    <property type="match status" value="1"/>
</dbReference>
<dbReference type="GO" id="GO:0004301">
    <property type="term" value="F:epoxide hydrolase activity"/>
    <property type="evidence" value="ECO:0007669"/>
    <property type="project" value="TreeGrafter"/>
</dbReference>
<keyword evidence="3 5" id="KW-0378">Hydrolase</keyword>
<evidence type="ECO:0000256" key="2">
    <source>
        <dbReference type="ARBA" id="ARBA00022797"/>
    </source>
</evidence>
<dbReference type="InterPro" id="IPR016292">
    <property type="entry name" value="Epoxide_hydrolase"/>
</dbReference>
<dbReference type="InterPro" id="IPR000639">
    <property type="entry name" value="Epox_hydrolase-like"/>
</dbReference>
<gene>
    <name evidence="5" type="ORF">CALCODRAFT_406615</name>
</gene>
<protein>
    <submittedName>
        <fullName evidence="5">Alpha/beta-hydrolase</fullName>
    </submittedName>
</protein>
<dbReference type="PANTHER" id="PTHR21661:SF35">
    <property type="entry name" value="EPOXIDE HYDROLASE"/>
    <property type="match status" value="1"/>
</dbReference>
<reference evidence="5 6" key="1">
    <citation type="journal article" date="2016" name="Mol. Biol. Evol.">
        <title>Comparative Genomics of Early-Diverging Mushroom-Forming Fungi Provides Insights into the Origins of Lignocellulose Decay Capabilities.</title>
        <authorList>
            <person name="Nagy L.G."/>
            <person name="Riley R."/>
            <person name="Tritt A."/>
            <person name="Adam C."/>
            <person name="Daum C."/>
            <person name="Floudas D."/>
            <person name="Sun H."/>
            <person name="Yadav J.S."/>
            <person name="Pangilinan J."/>
            <person name="Larsson K.H."/>
            <person name="Matsuura K."/>
            <person name="Barry K."/>
            <person name="Labutti K."/>
            <person name="Kuo R."/>
            <person name="Ohm R.A."/>
            <person name="Bhattacharya S.S."/>
            <person name="Shirouzu T."/>
            <person name="Yoshinaga Y."/>
            <person name="Martin F.M."/>
            <person name="Grigoriev I.V."/>
            <person name="Hibbett D.S."/>
        </authorList>
    </citation>
    <scope>NUCLEOTIDE SEQUENCE [LARGE SCALE GENOMIC DNA]</scope>
    <source>
        <strain evidence="5 6">HHB12733</strain>
    </source>
</reference>